<dbReference type="SUPFAM" id="SSF47413">
    <property type="entry name" value="lambda repressor-like DNA-binding domains"/>
    <property type="match status" value="1"/>
</dbReference>
<evidence type="ECO:0000259" key="1">
    <source>
        <dbReference type="PROSITE" id="PS50943"/>
    </source>
</evidence>
<organism evidence="2 3">
    <name type="scientific">Lutimonas vermicola</name>
    <dbReference type="NCBI Taxonomy" id="414288"/>
    <lineage>
        <taxon>Bacteria</taxon>
        <taxon>Pseudomonadati</taxon>
        <taxon>Bacteroidota</taxon>
        <taxon>Flavobacteriia</taxon>
        <taxon>Flavobacteriales</taxon>
        <taxon>Flavobacteriaceae</taxon>
        <taxon>Lutimonas</taxon>
    </lineage>
</organism>
<sequence>MKHYFSIGELLTDYRNDRDLSQMDLAVLINVDIRTIQRWEKDITLIKADKEREIAEVTLLPYQLIRNLNANIPIPTFYDFRIRKYSLTELNNELPDARWFKERVKEFSNKIRTIDPRKDMEILRKDLLFQKNNLEPISRNTLTRAIELLPELNLMIMDDYGNYSGHSIVLPLKSATYEKFKKREISDTDFTIDDLANYKTQENPVFFNYDITADCNDNLFYLAHDFLNFFRNIPHDSYEYCSYTMRYDSFKLNEQLGLELLWKGDVQRDALGLEYHPRLYTGNFKAYLSED</sequence>
<dbReference type="PROSITE" id="PS50943">
    <property type="entry name" value="HTH_CROC1"/>
    <property type="match status" value="1"/>
</dbReference>
<gene>
    <name evidence="2" type="ORF">AABB81_03275</name>
</gene>
<proteinExistence type="predicted"/>
<evidence type="ECO:0000313" key="2">
    <source>
        <dbReference type="EMBL" id="MEL4454901.1"/>
    </source>
</evidence>
<dbReference type="Gene3D" id="1.10.260.40">
    <property type="entry name" value="lambda repressor-like DNA-binding domains"/>
    <property type="match status" value="1"/>
</dbReference>
<reference evidence="2 3" key="1">
    <citation type="submission" date="2024-04" db="EMBL/GenBank/DDBJ databases">
        <title>whole genome sequencing of Lutimonas vermicola strain IMCC1616.</title>
        <authorList>
            <person name="Bae S.S."/>
        </authorList>
    </citation>
    <scope>NUCLEOTIDE SEQUENCE [LARGE SCALE GENOMIC DNA]</scope>
    <source>
        <strain evidence="2 3">IMCC1616</strain>
    </source>
</reference>
<accession>A0ABU9L0L2</accession>
<dbReference type="InterPro" id="IPR010982">
    <property type="entry name" value="Lambda_DNA-bd_dom_sf"/>
</dbReference>
<dbReference type="Proteomes" id="UP001474120">
    <property type="component" value="Unassembled WGS sequence"/>
</dbReference>
<keyword evidence="3" id="KW-1185">Reference proteome</keyword>
<dbReference type="EMBL" id="JBCDNA010000001">
    <property type="protein sequence ID" value="MEL4454901.1"/>
    <property type="molecule type" value="Genomic_DNA"/>
</dbReference>
<protein>
    <submittedName>
        <fullName evidence="2">Helix-turn-helix transcriptional regulator</fullName>
    </submittedName>
</protein>
<dbReference type="RefSeq" id="WP_342158614.1">
    <property type="nucleotide sequence ID" value="NZ_JBCDNA010000001.1"/>
</dbReference>
<name>A0ABU9L0L2_9FLAO</name>
<feature type="domain" description="HTH cro/C1-type" evidence="1">
    <location>
        <begin position="11"/>
        <end position="65"/>
    </location>
</feature>
<evidence type="ECO:0000313" key="3">
    <source>
        <dbReference type="Proteomes" id="UP001474120"/>
    </source>
</evidence>
<dbReference type="CDD" id="cd00093">
    <property type="entry name" value="HTH_XRE"/>
    <property type="match status" value="1"/>
</dbReference>
<dbReference type="InterPro" id="IPR001387">
    <property type="entry name" value="Cro/C1-type_HTH"/>
</dbReference>
<comment type="caution">
    <text evidence="2">The sequence shown here is derived from an EMBL/GenBank/DDBJ whole genome shotgun (WGS) entry which is preliminary data.</text>
</comment>